<accession>A0A074XW85</accession>
<evidence type="ECO:0000313" key="3">
    <source>
        <dbReference type="Proteomes" id="UP000030706"/>
    </source>
</evidence>
<dbReference type="Proteomes" id="UP000030706">
    <property type="component" value="Unassembled WGS sequence"/>
</dbReference>
<name>A0A074XW85_AURPU</name>
<dbReference type="RefSeq" id="XP_029764081.1">
    <property type="nucleotide sequence ID" value="XM_029898848.1"/>
</dbReference>
<dbReference type="GeneID" id="40741154"/>
<feature type="signal peptide" evidence="1">
    <location>
        <begin position="1"/>
        <end position="23"/>
    </location>
</feature>
<evidence type="ECO:0000256" key="1">
    <source>
        <dbReference type="SAM" id="SignalP"/>
    </source>
</evidence>
<protein>
    <submittedName>
        <fullName evidence="2">Uncharacterized protein</fullName>
    </submittedName>
</protein>
<dbReference type="HOGENOM" id="CLU_1815433_0_0_1"/>
<evidence type="ECO:0000313" key="2">
    <source>
        <dbReference type="EMBL" id="KEQ87894.1"/>
    </source>
</evidence>
<keyword evidence="3" id="KW-1185">Reference proteome</keyword>
<gene>
    <name evidence="2" type="ORF">M438DRAFT_134533</name>
</gene>
<sequence>MNLFLRDTAIIVYLCVLLPFALHANQHSQRHIQGIQGVPSSSGVRSFMSSFNRLPLTCKNVARTPDVAIESIEMMSKKGELPSQGMTSCSSRYESAFERNLLSAMLRRERRGLGKEKKSWWGNAKFGDSRTAGTWKQCRQIR</sequence>
<dbReference type="AlphaFoldDB" id="A0A074XW85"/>
<keyword evidence="1" id="KW-0732">Signal</keyword>
<proteinExistence type="predicted"/>
<feature type="chain" id="PRO_5001702791" evidence="1">
    <location>
        <begin position="24"/>
        <end position="142"/>
    </location>
</feature>
<dbReference type="EMBL" id="KL584976">
    <property type="protein sequence ID" value="KEQ87894.1"/>
    <property type="molecule type" value="Genomic_DNA"/>
</dbReference>
<reference evidence="2 3" key="1">
    <citation type="journal article" date="2014" name="BMC Genomics">
        <title>Genome sequencing of four Aureobasidium pullulans varieties: biotechnological potential, stress tolerance, and description of new species.</title>
        <authorList>
            <person name="Gostin Ar C."/>
            <person name="Ohm R.A."/>
            <person name="Kogej T."/>
            <person name="Sonjak S."/>
            <person name="Turk M."/>
            <person name="Zajc J."/>
            <person name="Zalar P."/>
            <person name="Grube M."/>
            <person name="Sun H."/>
            <person name="Han J."/>
            <person name="Sharma A."/>
            <person name="Chiniquy J."/>
            <person name="Ngan C.Y."/>
            <person name="Lipzen A."/>
            <person name="Barry K."/>
            <person name="Grigoriev I.V."/>
            <person name="Gunde-Cimerman N."/>
        </authorList>
    </citation>
    <scope>NUCLEOTIDE SEQUENCE [LARGE SCALE GENOMIC DNA]</scope>
    <source>
        <strain evidence="2 3">EXF-150</strain>
    </source>
</reference>
<organism evidence="2 3">
    <name type="scientific">Aureobasidium pullulans EXF-150</name>
    <dbReference type="NCBI Taxonomy" id="1043002"/>
    <lineage>
        <taxon>Eukaryota</taxon>
        <taxon>Fungi</taxon>
        <taxon>Dikarya</taxon>
        <taxon>Ascomycota</taxon>
        <taxon>Pezizomycotina</taxon>
        <taxon>Dothideomycetes</taxon>
        <taxon>Dothideomycetidae</taxon>
        <taxon>Dothideales</taxon>
        <taxon>Saccotheciaceae</taxon>
        <taxon>Aureobasidium</taxon>
    </lineage>
</organism>